<dbReference type="OrthoDB" id="6429968at2759"/>
<evidence type="ECO:0000313" key="1">
    <source>
        <dbReference type="EMBL" id="GFQ81222.1"/>
    </source>
</evidence>
<comment type="caution">
    <text evidence="1">The sequence shown here is derived from an EMBL/GenBank/DDBJ whole genome shotgun (WGS) entry which is preliminary data.</text>
</comment>
<organism evidence="1 2">
    <name type="scientific">Trichonephila clavata</name>
    <name type="common">Joro spider</name>
    <name type="synonym">Nephila clavata</name>
    <dbReference type="NCBI Taxonomy" id="2740835"/>
    <lineage>
        <taxon>Eukaryota</taxon>
        <taxon>Metazoa</taxon>
        <taxon>Ecdysozoa</taxon>
        <taxon>Arthropoda</taxon>
        <taxon>Chelicerata</taxon>
        <taxon>Arachnida</taxon>
        <taxon>Araneae</taxon>
        <taxon>Araneomorphae</taxon>
        <taxon>Entelegynae</taxon>
        <taxon>Araneoidea</taxon>
        <taxon>Nephilidae</taxon>
        <taxon>Trichonephila</taxon>
    </lineage>
</organism>
<gene>
    <name evidence="1" type="ORF">TNCT_676111</name>
</gene>
<keyword evidence="2" id="KW-1185">Reference proteome</keyword>
<dbReference type="Proteomes" id="UP000887116">
    <property type="component" value="Unassembled WGS sequence"/>
</dbReference>
<name>A0A8X6FJA9_TRICU</name>
<accession>A0A8X6FJA9</accession>
<protein>
    <submittedName>
        <fullName evidence="1">Uncharacterized protein</fullName>
    </submittedName>
</protein>
<evidence type="ECO:0000313" key="2">
    <source>
        <dbReference type="Proteomes" id="UP000887116"/>
    </source>
</evidence>
<reference evidence="1" key="1">
    <citation type="submission" date="2020-07" db="EMBL/GenBank/DDBJ databases">
        <title>Multicomponent nature underlies the extraordinary mechanical properties of spider dragline silk.</title>
        <authorList>
            <person name="Kono N."/>
            <person name="Nakamura H."/>
            <person name="Mori M."/>
            <person name="Yoshida Y."/>
            <person name="Ohtoshi R."/>
            <person name="Malay A.D."/>
            <person name="Moran D.A.P."/>
            <person name="Tomita M."/>
            <person name="Numata K."/>
            <person name="Arakawa K."/>
        </authorList>
    </citation>
    <scope>NUCLEOTIDE SEQUENCE</scope>
</reference>
<sequence>MSALPKKRLRRVKDILTMKITFQLNLKQVVIIDLNMLNDIFNNIAKCKYCDRSFCFDVAEIKVVAEDLLAVYQQLASIVALVMAQ</sequence>
<proteinExistence type="predicted"/>
<dbReference type="AlphaFoldDB" id="A0A8X6FJA9"/>
<dbReference type="EMBL" id="BMAO01032297">
    <property type="protein sequence ID" value="GFQ81222.1"/>
    <property type="molecule type" value="Genomic_DNA"/>
</dbReference>